<proteinExistence type="predicted"/>
<protein>
    <submittedName>
        <fullName evidence="2">Uncharacterized protein</fullName>
    </submittedName>
</protein>
<dbReference type="EMBL" id="SSTE01016659">
    <property type="protein sequence ID" value="KAA0041398.1"/>
    <property type="molecule type" value="Genomic_DNA"/>
</dbReference>
<dbReference type="PANTHER" id="PTHR34427">
    <property type="entry name" value="DUF4283 DOMAIN PROTEIN"/>
    <property type="match status" value="1"/>
</dbReference>
<name>A0A5A7TEP0_CUCMM</name>
<feature type="region of interest" description="Disordered" evidence="1">
    <location>
        <begin position="433"/>
        <end position="510"/>
    </location>
</feature>
<feature type="compositionally biased region" description="Low complexity" evidence="1">
    <location>
        <begin position="533"/>
        <end position="547"/>
    </location>
</feature>
<evidence type="ECO:0000313" key="2">
    <source>
        <dbReference type="EMBL" id="KAA0041398.1"/>
    </source>
</evidence>
<reference evidence="2 3" key="1">
    <citation type="submission" date="2019-08" db="EMBL/GenBank/DDBJ databases">
        <title>Draft genome sequences of two oriental melons (Cucumis melo L. var makuwa).</title>
        <authorList>
            <person name="Kwon S.-Y."/>
        </authorList>
    </citation>
    <scope>NUCLEOTIDE SEQUENCE [LARGE SCALE GENOMIC DNA]</scope>
    <source>
        <strain evidence="3">cv. SW 3</strain>
        <tissue evidence="2">Leaf</tissue>
    </source>
</reference>
<sequence length="650" mass="74523">MAGMNQLPRHCSVEKKDFVLSVDKRSRESNLLITEVGPYKSFSIAITLDSLEWLKTTFKALLNTPRTTRFFVEKRYVDFCLWVQKIHNRRGYIAEIYRVDDRGRKCCILVPEGLDKTGWALFSDMLTCKKTSDKKEISTRHYYNQDKGKEKIQKPYDSSTDSESPRKTYAEVVSSFSSSESDYSKAKNTSSLKRFLPAMKSEIRKEERKNDIDWEKTIILSRRCFHDDWDKIIDRLREQTDKKESCFCYVPFHADKALLFIKDKDLAKLLCKNNGWTTVGPFYVKFEKWSKSVHADTKVIPSYGGWTRFRGIPLHIWNLNTFIHIGEACGGFIDAAPESVNKIELTEALIKVKENYTGFLPAFIQIHDEEGHVFIIQIVTHPEGRWLRERNPSIHGSFKKTAAENFNEFNPYAEQFTFRRNLAVISKLDLSESSKNGSKQMNADRKKGPTKTIKKFNKTLGSPMSYAKMEAKSKRPTPSTKKKVYRVKSQSTEGETSQTNRQKDKGKVDPNEFKLVVDLGHISPLSDTDFSCPESPSYTPSPTTPTESDIVKDSLASMMTCAHEDRGKKKKEIIGEEINDDEASFKRKLTEWLKENNLRLSADFNSQFNSVTDDRMDSVLNGPTNLVVENLSVDVIDGKENDTMGPNVFP</sequence>
<feature type="compositionally biased region" description="Polar residues" evidence="1">
    <location>
        <begin position="488"/>
        <end position="500"/>
    </location>
</feature>
<dbReference type="PANTHER" id="PTHR34427:SF5">
    <property type="entry name" value="DUF4283 DOMAIN-CONTAINING PROTEIN"/>
    <property type="match status" value="1"/>
</dbReference>
<feature type="compositionally biased region" description="Basic residues" evidence="1">
    <location>
        <begin position="448"/>
        <end position="457"/>
    </location>
</feature>
<evidence type="ECO:0000256" key="1">
    <source>
        <dbReference type="SAM" id="MobiDB-lite"/>
    </source>
</evidence>
<comment type="caution">
    <text evidence="2">The sequence shown here is derived from an EMBL/GenBank/DDBJ whole genome shotgun (WGS) entry which is preliminary data.</text>
</comment>
<gene>
    <name evidence="2" type="ORF">E6C27_scaffold206G00440</name>
</gene>
<organism evidence="2 3">
    <name type="scientific">Cucumis melo var. makuwa</name>
    <name type="common">Oriental melon</name>
    <dbReference type="NCBI Taxonomy" id="1194695"/>
    <lineage>
        <taxon>Eukaryota</taxon>
        <taxon>Viridiplantae</taxon>
        <taxon>Streptophyta</taxon>
        <taxon>Embryophyta</taxon>
        <taxon>Tracheophyta</taxon>
        <taxon>Spermatophyta</taxon>
        <taxon>Magnoliopsida</taxon>
        <taxon>eudicotyledons</taxon>
        <taxon>Gunneridae</taxon>
        <taxon>Pentapetalae</taxon>
        <taxon>rosids</taxon>
        <taxon>fabids</taxon>
        <taxon>Cucurbitales</taxon>
        <taxon>Cucurbitaceae</taxon>
        <taxon>Benincaseae</taxon>
        <taxon>Cucumis</taxon>
    </lineage>
</organism>
<feature type="region of interest" description="Disordered" evidence="1">
    <location>
        <begin position="526"/>
        <end position="547"/>
    </location>
</feature>
<accession>A0A5A7TEP0</accession>
<dbReference type="Proteomes" id="UP000321393">
    <property type="component" value="Unassembled WGS sequence"/>
</dbReference>
<feature type="compositionally biased region" description="Basic and acidic residues" evidence="1">
    <location>
        <begin position="501"/>
        <end position="510"/>
    </location>
</feature>
<evidence type="ECO:0000313" key="3">
    <source>
        <dbReference type="Proteomes" id="UP000321393"/>
    </source>
</evidence>
<dbReference type="AlphaFoldDB" id="A0A5A7TEP0"/>
<dbReference type="OrthoDB" id="1722780at2759"/>